<name>A0A844HJQ4_9RHOB</name>
<gene>
    <name evidence="1" type="ORF">GL300_02275</name>
</gene>
<sequence>MDLGEDDSSLYERAISDSGQVTAAFEQELSRLRESMLFTGREVNSLSSGISSGLRRAFAGLVLDGAKLSDALQTVARSMVDTAFSLAMKPVNQALAGAISEGVTGLVSGAMPFADGGAFTQGRVMPFAKGGVVGSPTYFPMRGATGLMGEAGPEAIMPLRRGADGKLGVASAGGGRPVNVTFNISTPDVAGFQRSQSQMAAQLGRVLAQGERNR</sequence>
<protein>
    <submittedName>
        <fullName evidence="1">Phage tail tape measure protein</fullName>
    </submittedName>
</protein>
<evidence type="ECO:0000313" key="1">
    <source>
        <dbReference type="EMBL" id="MTH58031.1"/>
    </source>
</evidence>
<dbReference type="EMBL" id="WMIG01000001">
    <property type="protein sequence ID" value="MTH58031.1"/>
    <property type="molecule type" value="Genomic_DNA"/>
</dbReference>
<comment type="caution">
    <text evidence="1">The sequence shown here is derived from an EMBL/GenBank/DDBJ whole genome shotgun (WGS) entry which is preliminary data.</text>
</comment>
<organism evidence="1 2">
    <name type="scientific">Paracoccus litorisediminis</name>
    <dbReference type="NCBI Taxonomy" id="2006130"/>
    <lineage>
        <taxon>Bacteria</taxon>
        <taxon>Pseudomonadati</taxon>
        <taxon>Pseudomonadota</taxon>
        <taxon>Alphaproteobacteria</taxon>
        <taxon>Rhodobacterales</taxon>
        <taxon>Paracoccaceae</taxon>
        <taxon>Paracoccus</taxon>
    </lineage>
</organism>
<accession>A0A844HJQ4</accession>
<evidence type="ECO:0000313" key="2">
    <source>
        <dbReference type="Proteomes" id="UP000449846"/>
    </source>
</evidence>
<proteinExistence type="predicted"/>
<reference evidence="1 2" key="1">
    <citation type="submission" date="2019-11" db="EMBL/GenBank/DDBJ databases">
        <authorList>
            <person name="Dong K."/>
        </authorList>
    </citation>
    <scope>NUCLEOTIDE SEQUENCE [LARGE SCALE GENOMIC DNA]</scope>
    <source>
        <strain evidence="1 2">NBRC 112902</strain>
    </source>
</reference>
<keyword evidence="2" id="KW-1185">Reference proteome</keyword>
<dbReference type="AlphaFoldDB" id="A0A844HJQ4"/>
<dbReference type="Proteomes" id="UP000449846">
    <property type="component" value="Unassembled WGS sequence"/>
</dbReference>